<evidence type="ECO:0000256" key="2">
    <source>
        <dbReference type="SAM" id="SignalP"/>
    </source>
</evidence>
<proteinExistence type="predicted"/>
<keyword evidence="4" id="KW-1185">Reference proteome</keyword>
<dbReference type="PANTHER" id="PTHR48098">
    <property type="entry name" value="ENTEROCHELIN ESTERASE-RELATED"/>
    <property type="match status" value="1"/>
</dbReference>
<dbReference type="Pfam" id="PF00756">
    <property type="entry name" value="Esterase"/>
    <property type="match status" value="1"/>
</dbReference>
<dbReference type="SUPFAM" id="SSF53474">
    <property type="entry name" value="alpha/beta-Hydrolases"/>
    <property type="match status" value="1"/>
</dbReference>
<protein>
    <recommendedName>
        <fullName evidence="5">Alpha/beta superfamily hydrolase</fullName>
    </recommendedName>
</protein>
<dbReference type="InterPro" id="IPR050583">
    <property type="entry name" value="Mycobacterial_A85_antigen"/>
</dbReference>
<dbReference type="InterPro" id="IPR000801">
    <property type="entry name" value="Esterase-like"/>
</dbReference>
<dbReference type="OrthoDB" id="1142077at2"/>
<evidence type="ECO:0000256" key="1">
    <source>
        <dbReference type="SAM" id="MobiDB-lite"/>
    </source>
</evidence>
<dbReference type="AlphaFoldDB" id="A0A327YV63"/>
<feature type="compositionally biased region" description="Basic and acidic residues" evidence="1">
    <location>
        <begin position="373"/>
        <end position="384"/>
    </location>
</feature>
<dbReference type="EMBL" id="QLMI01000002">
    <property type="protein sequence ID" value="RAK24542.1"/>
    <property type="molecule type" value="Genomic_DNA"/>
</dbReference>
<evidence type="ECO:0008006" key="5">
    <source>
        <dbReference type="Google" id="ProtNLM"/>
    </source>
</evidence>
<dbReference type="RefSeq" id="WP_111566312.1">
    <property type="nucleotide sequence ID" value="NZ_QLMI01000002.1"/>
</dbReference>
<feature type="chain" id="PRO_5016398144" description="Alpha/beta superfamily hydrolase" evidence="2">
    <location>
        <begin position="19"/>
        <end position="404"/>
    </location>
</feature>
<accession>A0A327YV63</accession>
<sequence>MKTKLFLFALLVSSCLFAQRTPETIESKKLGTRTFTVVTPPSYATSPEKSYPTLLILDGEYLLDPFEGILKYGAYWDDLPEMIIIAIDQNNGETRFADSEFDEAGFPSGTGANFFEFIGQELYPYVDKKYRTIPFRMIAGHDTTAGFLNFYLYKDNPIFNAYISLAPEMAPEMEKRVAERLAKMTKPVFYYQATGEGDLKEINEKAAELDANIKAIPNATFKYQNDAFKGASHYSLVAKAIPNAIYFIFDGYQPISMVEFQDKILKLDAGYTDYLVAKYDELEKRFGFKMKPRLSDFKAIEAAIMKNKAYNELLPLSDYANKHYPKTTLGTYHEAVYYEKTGNYKRAIKTYQKAFTQEAIRELTKDFMLNRAEALKGKPDKPTEEAPAEVPAETPTEEPTEKQE</sequence>
<dbReference type="InterPro" id="IPR029058">
    <property type="entry name" value="AB_hydrolase_fold"/>
</dbReference>
<dbReference type="Gene3D" id="3.40.50.1820">
    <property type="entry name" value="alpha/beta hydrolase"/>
    <property type="match status" value="1"/>
</dbReference>
<dbReference type="Proteomes" id="UP000249620">
    <property type="component" value="Unassembled WGS sequence"/>
</dbReference>
<evidence type="ECO:0000313" key="4">
    <source>
        <dbReference type="Proteomes" id="UP000249620"/>
    </source>
</evidence>
<feature type="signal peptide" evidence="2">
    <location>
        <begin position="1"/>
        <end position="18"/>
    </location>
</feature>
<dbReference type="PROSITE" id="PS51257">
    <property type="entry name" value="PROKAR_LIPOPROTEIN"/>
    <property type="match status" value="1"/>
</dbReference>
<dbReference type="Gene3D" id="1.25.40.10">
    <property type="entry name" value="Tetratricopeptide repeat domain"/>
    <property type="match status" value="1"/>
</dbReference>
<comment type="caution">
    <text evidence="3">The sequence shown here is derived from an EMBL/GenBank/DDBJ whole genome shotgun (WGS) entry which is preliminary data.</text>
</comment>
<dbReference type="InterPro" id="IPR011990">
    <property type="entry name" value="TPR-like_helical_dom_sf"/>
</dbReference>
<evidence type="ECO:0000313" key="3">
    <source>
        <dbReference type="EMBL" id="RAK24542.1"/>
    </source>
</evidence>
<feature type="region of interest" description="Disordered" evidence="1">
    <location>
        <begin position="371"/>
        <end position="404"/>
    </location>
</feature>
<name>A0A327YV63_9FLAO</name>
<organism evidence="3 4">
    <name type="scientific">Flavobacterium aquaticum</name>
    <dbReference type="NCBI Taxonomy" id="1236486"/>
    <lineage>
        <taxon>Bacteria</taxon>
        <taxon>Pseudomonadati</taxon>
        <taxon>Bacteroidota</taxon>
        <taxon>Flavobacteriia</taxon>
        <taxon>Flavobacteriales</taxon>
        <taxon>Flavobacteriaceae</taxon>
        <taxon>Flavobacterium</taxon>
    </lineage>
</organism>
<dbReference type="PANTHER" id="PTHR48098:SF6">
    <property type="entry name" value="FERRI-BACILLIBACTIN ESTERASE BESA"/>
    <property type="match status" value="1"/>
</dbReference>
<keyword evidence="2" id="KW-0732">Signal</keyword>
<gene>
    <name evidence="3" type="ORF">B0I03_102404</name>
</gene>
<reference evidence="3 4" key="1">
    <citation type="submission" date="2018-06" db="EMBL/GenBank/DDBJ databases">
        <title>Genomic Encyclopedia of Type Strains, Phase III (KMG-III): the genomes of soil and plant-associated and newly described type strains.</title>
        <authorList>
            <person name="Whitman W."/>
        </authorList>
    </citation>
    <scope>NUCLEOTIDE SEQUENCE [LARGE SCALE GENOMIC DNA]</scope>
    <source>
        <strain evidence="3 4">CGMCC 1.12398</strain>
    </source>
</reference>